<proteinExistence type="predicted"/>
<organism evidence="7 8">
    <name type="scientific">Streptomyces lanatus</name>
    <dbReference type="NCBI Taxonomy" id="66900"/>
    <lineage>
        <taxon>Bacteria</taxon>
        <taxon>Bacillati</taxon>
        <taxon>Actinomycetota</taxon>
        <taxon>Actinomycetes</taxon>
        <taxon>Kitasatosporales</taxon>
        <taxon>Streptomycetaceae</taxon>
        <taxon>Streptomyces</taxon>
    </lineage>
</organism>
<evidence type="ECO:0000256" key="2">
    <source>
        <dbReference type="ARBA" id="ARBA00022692"/>
    </source>
</evidence>
<evidence type="ECO:0000256" key="1">
    <source>
        <dbReference type="ARBA" id="ARBA00004127"/>
    </source>
</evidence>
<evidence type="ECO:0000313" key="7">
    <source>
        <dbReference type="EMBL" id="MER7376739.1"/>
    </source>
</evidence>
<dbReference type="Proteomes" id="UP001486207">
    <property type="component" value="Unassembled WGS sequence"/>
</dbReference>
<keyword evidence="4 5" id="KW-0472">Membrane</keyword>
<protein>
    <submittedName>
        <fullName evidence="7">DUF202 domain-containing protein</fullName>
    </submittedName>
</protein>
<accession>A0ABV1XYQ6</accession>
<name>A0ABV1XYQ6_9ACTN</name>
<evidence type="ECO:0000313" key="8">
    <source>
        <dbReference type="Proteomes" id="UP001486207"/>
    </source>
</evidence>
<evidence type="ECO:0000259" key="6">
    <source>
        <dbReference type="Pfam" id="PF02656"/>
    </source>
</evidence>
<dbReference type="InterPro" id="IPR003807">
    <property type="entry name" value="DUF202"/>
</dbReference>
<evidence type="ECO:0000256" key="4">
    <source>
        <dbReference type="ARBA" id="ARBA00023136"/>
    </source>
</evidence>
<evidence type="ECO:0000256" key="3">
    <source>
        <dbReference type="ARBA" id="ARBA00022989"/>
    </source>
</evidence>
<feature type="domain" description="DUF202" evidence="6">
    <location>
        <begin position="12"/>
        <end position="75"/>
    </location>
</feature>
<feature type="transmembrane region" description="Helical" evidence="5">
    <location>
        <begin position="90"/>
        <end position="108"/>
    </location>
</feature>
<keyword evidence="2 5" id="KW-0812">Transmembrane</keyword>
<dbReference type="EMBL" id="JBEPFB010000015">
    <property type="protein sequence ID" value="MER7376739.1"/>
    <property type="molecule type" value="Genomic_DNA"/>
</dbReference>
<dbReference type="RefSeq" id="WP_190073483.1">
    <property type="nucleotide sequence ID" value="NZ_BNBM01000014.1"/>
</dbReference>
<comment type="subcellular location">
    <subcellularLocation>
        <location evidence="1">Endomembrane system</location>
        <topology evidence="1">Multi-pass membrane protein</topology>
    </subcellularLocation>
</comment>
<reference evidence="7 8" key="1">
    <citation type="submission" date="2024-06" db="EMBL/GenBank/DDBJ databases">
        <title>The Natural Products Discovery Center: Release of the First 8490 Sequenced Strains for Exploring Actinobacteria Biosynthetic Diversity.</title>
        <authorList>
            <person name="Kalkreuter E."/>
            <person name="Kautsar S.A."/>
            <person name="Yang D."/>
            <person name="Bader C.D."/>
            <person name="Teijaro C.N."/>
            <person name="Fluegel L."/>
            <person name="Davis C.M."/>
            <person name="Simpson J.R."/>
            <person name="Lauterbach L."/>
            <person name="Steele A.D."/>
            <person name="Gui C."/>
            <person name="Meng S."/>
            <person name="Li G."/>
            <person name="Viehrig K."/>
            <person name="Ye F."/>
            <person name="Su P."/>
            <person name="Kiefer A.F."/>
            <person name="Nichols A."/>
            <person name="Cepeda A.J."/>
            <person name="Yan W."/>
            <person name="Fan B."/>
            <person name="Jiang Y."/>
            <person name="Adhikari A."/>
            <person name="Zheng C.-J."/>
            <person name="Schuster L."/>
            <person name="Cowan T.M."/>
            <person name="Smanski M.J."/>
            <person name="Chevrette M.G."/>
            <person name="De Carvalho L.P.S."/>
            <person name="Shen B."/>
        </authorList>
    </citation>
    <scope>NUCLEOTIDE SEQUENCE [LARGE SCALE GENOMIC DNA]</scope>
    <source>
        <strain evidence="7 8">NPDC000155</strain>
    </source>
</reference>
<evidence type="ECO:0000256" key="5">
    <source>
        <dbReference type="SAM" id="Phobius"/>
    </source>
</evidence>
<feature type="transmembrane region" description="Helical" evidence="5">
    <location>
        <begin position="47"/>
        <end position="69"/>
    </location>
</feature>
<keyword evidence="8" id="KW-1185">Reference proteome</keyword>
<comment type="caution">
    <text evidence="7">The sequence shown here is derived from an EMBL/GenBank/DDBJ whole genome shotgun (WGS) entry which is preliminary data.</text>
</comment>
<sequence>MSTPAAAEPVRDPGLQPERTRLAWRRTTLSGTVAAVLAIKTALHGGISVTGALVGALCCVLWLGFLALAHRRIRALAASPEPAALAPRQATVTILLTVALAMCGAALLF</sequence>
<gene>
    <name evidence="7" type="ORF">ABT384_29300</name>
</gene>
<dbReference type="Pfam" id="PF02656">
    <property type="entry name" value="DUF202"/>
    <property type="match status" value="1"/>
</dbReference>
<keyword evidence="3 5" id="KW-1133">Transmembrane helix</keyword>